<evidence type="ECO:0008006" key="3">
    <source>
        <dbReference type="Google" id="ProtNLM"/>
    </source>
</evidence>
<proteinExistence type="predicted"/>
<evidence type="ECO:0000256" key="1">
    <source>
        <dbReference type="SAM" id="MobiDB-lite"/>
    </source>
</evidence>
<dbReference type="AlphaFoldDB" id="A0AAU7CA95"/>
<evidence type="ECO:0000313" key="2">
    <source>
        <dbReference type="EMBL" id="XBH01877.1"/>
    </source>
</evidence>
<organism evidence="2">
    <name type="scientific">Singulisphaera sp. Ch08</name>
    <dbReference type="NCBI Taxonomy" id="3120278"/>
    <lineage>
        <taxon>Bacteria</taxon>
        <taxon>Pseudomonadati</taxon>
        <taxon>Planctomycetota</taxon>
        <taxon>Planctomycetia</taxon>
        <taxon>Isosphaerales</taxon>
        <taxon>Isosphaeraceae</taxon>
        <taxon>Singulisphaera</taxon>
    </lineage>
</organism>
<feature type="region of interest" description="Disordered" evidence="1">
    <location>
        <begin position="1"/>
        <end position="24"/>
    </location>
</feature>
<name>A0AAU7CA95_9BACT</name>
<reference evidence="2" key="1">
    <citation type="submission" date="2024-05" db="EMBL/GenBank/DDBJ databases">
        <title>Planctomycetes of the genus Singulisphaera possess chitinolytic capabilities.</title>
        <authorList>
            <person name="Ivanova A."/>
        </authorList>
    </citation>
    <scope>NUCLEOTIDE SEQUENCE</scope>
    <source>
        <strain evidence="2">Ch08T</strain>
    </source>
</reference>
<protein>
    <recommendedName>
        <fullName evidence="3">Transposase DDE domain-containing protein</fullName>
    </recommendedName>
</protein>
<dbReference type="RefSeq" id="WP_406694622.1">
    <property type="nucleotide sequence ID" value="NZ_CP155447.1"/>
</dbReference>
<gene>
    <name evidence="2" type="ORF">V5E97_26515</name>
</gene>
<accession>A0AAU7CA95</accession>
<sequence>MTSFPTARIRAPTPGESAVRIPVDPPDHLILDFDATNDRIHGHQEGRFFHGD</sequence>
<dbReference type="EMBL" id="CP155447">
    <property type="protein sequence ID" value="XBH01877.1"/>
    <property type="molecule type" value="Genomic_DNA"/>
</dbReference>